<dbReference type="Proteomes" id="UP000019276">
    <property type="component" value="Unassembled WGS sequence"/>
</dbReference>
<dbReference type="EMBL" id="ARZY01000023">
    <property type="protein sequence ID" value="EWH09446.1"/>
    <property type="molecule type" value="Genomic_DNA"/>
</dbReference>
<evidence type="ECO:0000256" key="2">
    <source>
        <dbReference type="ARBA" id="ARBA00047806"/>
    </source>
</evidence>
<sequence length="173" mass="19486">MEKIIVAGGCFWCIEAAFNRLKGVERAVSGYCGGSEDTANYQDVCSGLTEHAEAVEITYDPAQIDLVLLLEVFFTIHDPTQLNGQGNDIGPQYRSAIFCLTDKQLQVSHDFIQLIQRNYSSPIVTQVEYAKAFFAAEGYHQGYFDQNPQQGYCQFVVAPKMKKFTELFMDKLK</sequence>
<dbReference type="GO" id="GO:0033744">
    <property type="term" value="F:L-methionine:thioredoxin-disulfide S-oxidoreductase activity"/>
    <property type="evidence" value="ECO:0007669"/>
    <property type="project" value="RHEA"/>
</dbReference>
<protein>
    <recommendedName>
        <fullName evidence="4">Peptide methionine sulfoxide reductase MsrA</fullName>
        <shortName evidence="4">Protein-methionine-S-oxide reductase</shortName>
        <ecNumber evidence="4">1.8.4.11</ecNumber>
    </recommendedName>
    <alternativeName>
        <fullName evidence="4">Peptide-methionine (S)-S-oxide reductase</fullName>
        <shortName evidence="4">Peptide Met(O) reductase</shortName>
    </alternativeName>
</protein>
<accession>W7QBS2</accession>
<dbReference type="STRING" id="1328313.DS2_12203"/>
<evidence type="ECO:0000256" key="1">
    <source>
        <dbReference type="ARBA" id="ARBA00023002"/>
    </source>
</evidence>
<dbReference type="PANTHER" id="PTHR43774:SF1">
    <property type="entry name" value="PEPTIDE METHIONINE SULFOXIDE REDUCTASE MSRA 2"/>
    <property type="match status" value="1"/>
</dbReference>
<dbReference type="SUPFAM" id="SSF55068">
    <property type="entry name" value="Peptide methionine sulfoxide reductase"/>
    <property type="match status" value="1"/>
</dbReference>
<name>W7QBS2_9ALTE</name>
<dbReference type="InterPro" id="IPR036509">
    <property type="entry name" value="Met_Sox_Rdtase_MsrA_sf"/>
</dbReference>
<proteinExistence type="inferred from homology"/>
<evidence type="ECO:0000256" key="3">
    <source>
        <dbReference type="ARBA" id="ARBA00048782"/>
    </source>
</evidence>
<reference evidence="6 7" key="1">
    <citation type="journal article" date="2014" name="Genome Announc.">
        <title>Draft Genome Sequence of the Agar-Degrading Bacterium Catenovulum sp. Strain DS-2, Isolated from Intestines of Haliotis diversicolor.</title>
        <authorList>
            <person name="Shan D."/>
            <person name="Li X."/>
            <person name="Gu Z."/>
            <person name="Wei G."/>
            <person name="Gao Z."/>
            <person name="Shao Z."/>
        </authorList>
    </citation>
    <scope>NUCLEOTIDE SEQUENCE [LARGE SCALE GENOMIC DNA]</scope>
    <source>
        <strain evidence="6 7">DS-2</strain>
    </source>
</reference>
<evidence type="ECO:0000313" key="6">
    <source>
        <dbReference type="EMBL" id="EWH09446.1"/>
    </source>
</evidence>
<keyword evidence="1 4" id="KW-0560">Oxidoreductase</keyword>
<comment type="catalytic activity">
    <reaction evidence="2 4">
        <text>L-methionyl-[protein] + [thioredoxin]-disulfide + H2O = L-methionyl-(S)-S-oxide-[protein] + [thioredoxin]-dithiol</text>
        <dbReference type="Rhea" id="RHEA:14217"/>
        <dbReference type="Rhea" id="RHEA-COMP:10698"/>
        <dbReference type="Rhea" id="RHEA-COMP:10700"/>
        <dbReference type="Rhea" id="RHEA-COMP:12313"/>
        <dbReference type="Rhea" id="RHEA-COMP:12315"/>
        <dbReference type="ChEBI" id="CHEBI:15377"/>
        <dbReference type="ChEBI" id="CHEBI:16044"/>
        <dbReference type="ChEBI" id="CHEBI:29950"/>
        <dbReference type="ChEBI" id="CHEBI:44120"/>
        <dbReference type="ChEBI" id="CHEBI:50058"/>
        <dbReference type="EC" id="1.8.4.11"/>
    </reaction>
</comment>
<dbReference type="GO" id="GO:0008113">
    <property type="term" value="F:peptide-methionine (S)-S-oxide reductase activity"/>
    <property type="evidence" value="ECO:0007669"/>
    <property type="project" value="UniProtKB-UniRule"/>
</dbReference>
<dbReference type="Gene3D" id="3.30.1060.10">
    <property type="entry name" value="Peptide methionine sulphoxide reductase MsrA"/>
    <property type="match status" value="1"/>
</dbReference>
<dbReference type="Pfam" id="PF01625">
    <property type="entry name" value="PMSR"/>
    <property type="match status" value="1"/>
</dbReference>
<dbReference type="EC" id="1.8.4.11" evidence="4"/>
<evidence type="ECO:0000313" key="7">
    <source>
        <dbReference type="Proteomes" id="UP000019276"/>
    </source>
</evidence>
<dbReference type="PATRIC" id="fig|1328313.3.peg.2493"/>
<comment type="catalytic activity">
    <reaction evidence="3 4">
        <text>[thioredoxin]-disulfide + L-methionine + H2O = L-methionine (S)-S-oxide + [thioredoxin]-dithiol</text>
        <dbReference type="Rhea" id="RHEA:19993"/>
        <dbReference type="Rhea" id="RHEA-COMP:10698"/>
        <dbReference type="Rhea" id="RHEA-COMP:10700"/>
        <dbReference type="ChEBI" id="CHEBI:15377"/>
        <dbReference type="ChEBI" id="CHEBI:29950"/>
        <dbReference type="ChEBI" id="CHEBI:50058"/>
        <dbReference type="ChEBI" id="CHEBI:57844"/>
        <dbReference type="ChEBI" id="CHEBI:58772"/>
        <dbReference type="EC" id="1.8.4.11"/>
    </reaction>
</comment>
<feature type="active site" evidence="4">
    <location>
        <position position="10"/>
    </location>
</feature>
<dbReference type="AlphaFoldDB" id="W7QBS2"/>
<keyword evidence="7" id="KW-1185">Reference proteome</keyword>
<dbReference type="eggNOG" id="COG0225">
    <property type="taxonomic scope" value="Bacteria"/>
</dbReference>
<dbReference type="OrthoDB" id="4174719at2"/>
<gene>
    <name evidence="4" type="primary">msrA</name>
    <name evidence="6" type="ORF">DS2_12203</name>
</gene>
<comment type="similarity">
    <text evidence="4">Belongs to the MsrA Met sulfoxide reductase family.</text>
</comment>
<evidence type="ECO:0000259" key="5">
    <source>
        <dbReference type="Pfam" id="PF01625"/>
    </source>
</evidence>
<comment type="function">
    <text evidence="4">Has an important function as a repair enzyme for proteins that have been inactivated by oxidation. Catalyzes the reversible oxidation-reduction of methionine sulfoxide in proteins to methionine.</text>
</comment>
<dbReference type="HAMAP" id="MF_01401">
    <property type="entry name" value="MsrA"/>
    <property type="match status" value="1"/>
</dbReference>
<organism evidence="6 7">
    <name type="scientific">Catenovulum agarivorans DS-2</name>
    <dbReference type="NCBI Taxonomy" id="1328313"/>
    <lineage>
        <taxon>Bacteria</taxon>
        <taxon>Pseudomonadati</taxon>
        <taxon>Pseudomonadota</taxon>
        <taxon>Gammaproteobacteria</taxon>
        <taxon>Alteromonadales</taxon>
        <taxon>Alteromonadaceae</taxon>
        <taxon>Catenovulum</taxon>
    </lineage>
</organism>
<dbReference type="NCBIfam" id="TIGR00401">
    <property type="entry name" value="msrA"/>
    <property type="match status" value="1"/>
</dbReference>
<feature type="domain" description="Peptide methionine sulphoxide reductase MsrA" evidence="5">
    <location>
        <begin position="3"/>
        <end position="154"/>
    </location>
</feature>
<dbReference type="RefSeq" id="WP_035015095.1">
    <property type="nucleotide sequence ID" value="NZ_ARZY01000023.1"/>
</dbReference>
<evidence type="ECO:0000256" key="4">
    <source>
        <dbReference type="HAMAP-Rule" id="MF_01401"/>
    </source>
</evidence>
<dbReference type="PANTHER" id="PTHR43774">
    <property type="entry name" value="PEPTIDE METHIONINE SULFOXIDE REDUCTASE"/>
    <property type="match status" value="1"/>
</dbReference>
<comment type="caution">
    <text evidence="6">The sequence shown here is derived from an EMBL/GenBank/DDBJ whole genome shotgun (WGS) entry which is preliminary data.</text>
</comment>
<dbReference type="InterPro" id="IPR002569">
    <property type="entry name" value="Met_Sox_Rdtase_MsrA_dom"/>
</dbReference>